<evidence type="ECO:0000313" key="1">
    <source>
        <dbReference type="EMBL" id="CDZ88243.1"/>
    </source>
</evidence>
<accession>A0A098BHS7</accession>
<gene>
    <name evidence="1" type="ORF">RHRU231_390160</name>
</gene>
<reference evidence="1 2" key="1">
    <citation type="journal article" date="2014" name="Genome Announc.">
        <title>Draft Genome Sequence of Propane- and Butane-Oxidizing Actinobacterium Rhodococcus ruber IEGM 231.</title>
        <authorList>
            <person name="Ivshina I.B."/>
            <person name="Kuyukina M.S."/>
            <person name="Krivoruchko A.V."/>
            <person name="Barbe V."/>
            <person name="Fischer C."/>
        </authorList>
    </citation>
    <scope>NUCLEOTIDE SEQUENCE [LARGE SCALE GENOMIC DNA]</scope>
</reference>
<organism evidence="1 2">
    <name type="scientific">Rhodococcus ruber</name>
    <dbReference type="NCBI Taxonomy" id="1830"/>
    <lineage>
        <taxon>Bacteria</taxon>
        <taxon>Bacillati</taxon>
        <taxon>Actinomycetota</taxon>
        <taxon>Actinomycetes</taxon>
        <taxon>Mycobacteriales</taxon>
        <taxon>Nocardiaceae</taxon>
        <taxon>Rhodococcus</taxon>
    </lineage>
</organism>
<evidence type="ECO:0000313" key="2">
    <source>
        <dbReference type="Proteomes" id="UP000042997"/>
    </source>
</evidence>
<dbReference type="eggNOG" id="ENOG5032GZX">
    <property type="taxonomic scope" value="Bacteria"/>
</dbReference>
<sequence length="47" mass="5196">MAEFERWPTDLLAEFVADLELGRTLTLPAAVEIAAREELAHRSIDAG</sequence>
<dbReference type="EMBL" id="CCSD01000049">
    <property type="protein sequence ID" value="CDZ88243.1"/>
    <property type="molecule type" value="Genomic_DNA"/>
</dbReference>
<dbReference type="RefSeq" id="WP_017682110.1">
    <property type="nucleotide sequence ID" value="NZ_CP024315.1"/>
</dbReference>
<protein>
    <submittedName>
        <fullName evidence="1">Uncharacterized protein</fullName>
    </submittedName>
</protein>
<dbReference type="AlphaFoldDB" id="A0A098BHS7"/>
<dbReference type="Proteomes" id="UP000042997">
    <property type="component" value="Unassembled WGS sequence"/>
</dbReference>
<dbReference type="GeneID" id="66835806"/>
<name>A0A098BHS7_9NOCA</name>
<proteinExistence type="predicted"/>